<name>A0ABX7VYE3_9BACI</name>
<comment type="similarity">
    <text evidence="1">Belongs to the TolB family.</text>
</comment>
<dbReference type="Gene3D" id="2.120.10.30">
    <property type="entry name" value="TolB, C-terminal domain"/>
    <property type="match status" value="2"/>
</dbReference>
<dbReference type="InterPro" id="IPR011659">
    <property type="entry name" value="WD40"/>
</dbReference>
<proteinExistence type="inferred from homology"/>
<evidence type="ECO:0008006" key="4">
    <source>
        <dbReference type="Google" id="ProtNLM"/>
    </source>
</evidence>
<dbReference type="SUPFAM" id="SSF82171">
    <property type="entry name" value="DPP6 N-terminal domain-like"/>
    <property type="match status" value="1"/>
</dbReference>
<organism evidence="2 3">
    <name type="scientific">Sediminibacillus dalangtanensis</name>
    <dbReference type="NCBI Taxonomy" id="2729421"/>
    <lineage>
        <taxon>Bacteria</taxon>
        <taxon>Bacillati</taxon>
        <taxon>Bacillota</taxon>
        <taxon>Bacilli</taxon>
        <taxon>Bacillales</taxon>
        <taxon>Bacillaceae</taxon>
        <taxon>Sediminibacillus</taxon>
    </lineage>
</organism>
<sequence length="351" mass="39850">MKKKGIWALLIAIAIVTIFLVILGVVFGKEEFEKQQGLTGIYDISPDGSIAYVYFDEGHPGIYFENDSHNPNEPLVELSIDQEILDISFSPDGSSFTYVTSGKDKQAGMASSVHKYYPATNHDEELFNGESLITEIEFDPKDSDTLYFLQAGTFESYSPIASAHPHDFDVFSFDLSSGKTERHTDLKKYNMKSLKVSSREQAVFWQMDDDMDTETADDIFESHQRIFKLPLDDNGNLQALSAENRQEDVFDFALTPDEQTILFQAVSNADEGGTFEYELFSYDRETKEESQLTTLKHSVSNVIMGPEGRRVYFMVDKKFGQQQPDYHLYSVDLNGKNSQEEILYMKSSKEG</sequence>
<gene>
    <name evidence="2" type="ORF">ERJ70_15745</name>
</gene>
<evidence type="ECO:0000256" key="1">
    <source>
        <dbReference type="ARBA" id="ARBA00009820"/>
    </source>
</evidence>
<dbReference type="PANTHER" id="PTHR36842">
    <property type="entry name" value="PROTEIN TOLB HOMOLOG"/>
    <property type="match status" value="1"/>
</dbReference>
<evidence type="ECO:0000313" key="2">
    <source>
        <dbReference type="EMBL" id="QTN00619.1"/>
    </source>
</evidence>
<reference evidence="2 3" key="1">
    <citation type="submission" date="2019-12" db="EMBL/GenBank/DDBJ databases">
        <title>The whole genome sequencing of a strain isolated from a Mars analog, Dalangtan Playa.</title>
        <authorList>
            <person name="Huang T."/>
        </authorList>
    </citation>
    <scope>NUCLEOTIDE SEQUENCE [LARGE SCALE GENOMIC DNA]</scope>
    <source>
        <strain evidence="2 3">DP4-553-S</strain>
    </source>
</reference>
<keyword evidence="3" id="KW-1185">Reference proteome</keyword>
<dbReference type="InterPro" id="IPR011042">
    <property type="entry name" value="6-blade_b-propeller_TolB-like"/>
</dbReference>
<dbReference type="EMBL" id="CP046956">
    <property type="protein sequence ID" value="QTN00619.1"/>
    <property type="molecule type" value="Genomic_DNA"/>
</dbReference>
<accession>A0ABX7VYE3</accession>
<dbReference type="PANTHER" id="PTHR36842:SF1">
    <property type="entry name" value="PROTEIN TOLB"/>
    <property type="match status" value="1"/>
</dbReference>
<dbReference type="Proteomes" id="UP000665043">
    <property type="component" value="Chromosome"/>
</dbReference>
<evidence type="ECO:0000313" key="3">
    <source>
        <dbReference type="Proteomes" id="UP000665043"/>
    </source>
</evidence>
<protein>
    <recommendedName>
        <fullName evidence="4">WD40-like Beta Propeller Repeat</fullName>
    </recommendedName>
</protein>
<dbReference type="Pfam" id="PF07676">
    <property type="entry name" value="PD40"/>
    <property type="match status" value="1"/>
</dbReference>
<dbReference type="RefSeq" id="WP_209365752.1">
    <property type="nucleotide sequence ID" value="NZ_CP046956.1"/>
</dbReference>